<keyword evidence="4" id="KW-0378">Hydrolase</keyword>
<keyword evidence="2" id="KW-0645">Protease</keyword>
<dbReference type="SMART" id="SM00034">
    <property type="entry name" value="CLECT"/>
    <property type="match status" value="1"/>
</dbReference>
<dbReference type="PANTHER" id="PTHR24261">
    <property type="entry name" value="PLASMINOGEN-RELATED"/>
    <property type="match status" value="1"/>
</dbReference>
<evidence type="ECO:0000256" key="9">
    <source>
        <dbReference type="PROSITE-ProRule" id="PRU00121"/>
    </source>
</evidence>
<evidence type="ECO:0000256" key="6">
    <source>
        <dbReference type="ARBA" id="ARBA00023049"/>
    </source>
</evidence>
<dbReference type="SUPFAM" id="SSF55486">
    <property type="entry name" value="Metalloproteases ('zincins'), catalytic domain"/>
    <property type="match status" value="1"/>
</dbReference>
<dbReference type="InterPro" id="IPR001590">
    <property type="entry name" value="Peptidase_M12B"/>
</dbReference>
<dbReference type="GO" id="GO:0006508">
    <property type="term" value="P:proteolysis"/>
    <property type="evidence" value="ECO:0007669"/>
    <property type="project" value="UniProtKB-KW"/>
</dbReference>
<dbReference type="GO" id="GO:0046872">
    <property type="term" value="F:metal ion binding"/>
    <property type="evidence" value="ECO:0007669"/>
    <property type="project" value="UniProtKB-KW"/>
</dbReference>
<evidence type="ECO:0000313" key="12">
    <source>
        <dbReference type="Proteomes" id="UP000749559"/>
    </source>
</evidence>
<dbReference type="InterPro" id="IPR013806">
    <property type="entry name" value="Kringle-like"/>
</dbReference>
<keyword evidence="1 9" id="KW-0420">Kringle</keyword>
<dbReference type="SMART" id="SM00209">
    <property type="entry name" value="TSP1"/>
    <property type="match status" value="1"/>
</dbReference>
<keyword evidence="6" id="KW-0482">Metalloprotease</keyword>
<dbReference type="InterPro" id="IPR016187">
    <property type="entry name" value="CTDL_fold"/>
</dbReference>
<evidence type="ECO:0000256" key="1">
    <source>
        <dbReference type="ARBA" id="ARBA00022572"/>
    </source>
</evidence>
<feature type="active site" evidence="10">
    <location>
        <position position="667"/>
    </location>
</feature>
<dbReference type="PANTHER" id="PTHR24261:SF13">
    <property type="entry name" value="PLASMINOGEN"/>
    <property type="match status" value="1"/>
</dbReference>
<dbReference type="OrthoDB" id="272018at2759"/>
<dbReference type="Pfam" id="PF00051">
    <property type="entry name" value="Kringle"/>
    <property type="match status" value="3"/>
</dbReference>
<evidence type="ECO:0000256" key="8">
    <source>
        <dbReference type="ARBA" id="ARBA00023180"/>
    </source>
</evidence>
<dbReference type="InterPro" id="IPR041645">
    <property type="entry name" value="ADAMTS_CR_2"/>
</dbReference>
<evidence type="ECO:0000256" key="7">
    <source>
        <dbReference type="ARBA" id="ARBA00023157"/>
    </source>
</evidence>
<keyword evidence="8" id="KW-0325">Glycoprotein</keyword>
<dbReference type="SMART" id="SM00473">
    <property type="entry name" value="PAN_AP"/>
    <property type="match status" value="1"/>
</dbReference>
<dbReference type="Gene3D" id="2.40.20.10">
    <property type="entry name" value="Plasminogen Kringle 4"/>
    <property type="match status" value="3"/>
</dbReference>
<dbReference type="InterPro" id="IPR003609">
    <property type="entry name" value="Pan_app"/>
</dbReference>
<dbReference type="Gene3D" id="2.20.100.10">
    <property type="entry name" value="Thrombospondin type-1 (TSP1) repeat"/>
    <property type="match status" value="1"/>
</dbReference>
<evidence type="ECO:0000256" key="5">
    <source>
        <dbReference type="ARBA" id="ARBA00022833"/>
    </source>
</evidence>
<dbReference type="PRINTS" id="PR00018">
    <property type="entry name" value="KRINGLE"/>
</dbReference>
<dbReference type="PROSITE" id="PS50092">
    <property type="entry name" value="TSP1"/>
    <property type="match status" value="1"/>
</dbReference>
<comment type="caution">
    <text evidence="11">The sequence shown here is derived from an EMBL/GenBank/DDBJ whole genome shotgun (WGS) entry which is preliminary data.</text>
</comment>
<evidence type="ECO:0000256" key="3">
    <source>
        <dbReference type="ARBA" id="ARBA00022723"/>
    </source>
</evidence>
<dbReference type="Pfam" id="PF01421">
    <property type="entry name" value="Reprolysin"/>
    <property type="match status" value="1"/>
</dbReference>
<dbReference type="Gene3D" id="3.50.4.10">
    <property type="entry name" value="Hepatocyte Growth Factor"/>
    <property type="match status" value="1"/>
</dbReference>
<dbReference type="InterPro" id="IPR016186">
    <property type="entry name" value="C-type_lectin-like/link_sf"/>
</dbReference>
<dbReference type="InterPro" id="IPR000884">
    <property type="entry name" value="TSP1_rpt"/>
</dbReference>
<keyword evidence="3 10" id="KW-0479">Metal-binding</keyword>
<dbReference type="SUPFAM" id="SSF56436">
    <property type="entry name" value="C-type lectin-like"/>
    <property type="match status" value="1"/>
</dbReference>
<dbReference type="Proteomes" id="UP000749559">
    <property type="component" value="Unassembled WGS sequence"/>
</dbReference>
<dbReference type="Pfam" id="PF00024">
    <property type="entry name" value="PAN_1"/>
    <property type="match status" value="1"/>
</dbReference>
<feature type="binding site" evidence="10">
    <location>
        <position position="666"/>
    </location>
    <ligand>
        <name>Zn(2+)</name>
        <dbReference type="ChEBI" id="CHEBI:29105"/>
        <note>catalytic</note>
    </ligand>
</feature>
<dbReference type="GO" id="GO:0005102">
    <property type="term" value="F:signaling receptor binding"/>
    <property type="evidence" value="ECO:0007669"/>
    <property type="project" value="TreeGrafter"/>
</dbReference>
<organism evidence="11 12">
    <name type="scientific">Owenia fusiformis</name>
    <name type="common">Polychaete worm</name>
    <dbReference type="NCBI Taxonomy" id="6347"/>
    <lineage>
        <taxon>Eukaryota</taxon>
        <taxon>Metazoa</taxon>
        <taxon>Spiralia</taxon>
        <taxon>Lophotrochozoa</taxon>
        <taxon>Annelida</taxon>
        <taxon>Polychaeta</taxon>
        <taxon>Sedentaria</taxon>
        <taxon>Canalipalpata</taxon>
        <taxon>Sabellida</taxon>
        <taxon>Oweniida</taxon>
        <taxon>Oweniidae</taxon>
        <taxon>Owenia</taxon>
    </lineage>
</organism>
<accession>A0A8J1XKY1</accession>
<dbReference type="InterPro" id="IPR024079">
    <property type="entry name" value="MetalloPept_cat_dom_sf"/>
</dbReference>
<dbReference type="SMART" id="SM00130">
    <property type="entry name" value="KR"/>
    <property type="match status" value="3"/>
</dbReference>
<dbReference type="Gene3D" id="3.40.1620.60">
    <property type="match status" value="1"/>
</dbReference>
<dbReference type="PROSITE" id="PS50215">
    <property type="entry name" value="ADAM_MEPRO"/>
    <property type="match status" value="1"/>
</dbReference>
<dbReference type="CDD" id="cd00108">
    <property type="entry name" value="KR"/>
    <property type="match status" value="3"/>
</dbReference>
<dbReference type="Gene3D" id="3.10.100.10">
    <property type="entry name" value="Mannose-Binding Protein A, subunit A"/>
    <property type="match status" value="1"/>
</dbReference>
<dbReference type="InterPro" id="IPR001304">
    <property type="entry name" value="C-type_lectin-like"/>
</dbReference>
<dbReference type="GO" id="GO:0005615">
    <property type="term" value="C:extracellular space"/>
    <property type="evidence" value="ECO:0007669"/>
    <property type="project" value="TreeGrafter"/>
</dbReference>
<dbReference type="SUPFAM" id="SSF57440">
    <property type="entry name" value="Kringle-like"/>
    <property type="match status" value="3"/>
</dbReference>
<dbReference type="Pfam" id="PF00090">
    <property type="entry name" value="TSP_1"/>
    <property type="match status" value="1"/>
</dbReference>
<dbReference type="AlphaFoldDB" id="A0A8J1XKY1"/>
<dbReference type="InterPro" id="IPR050759">
    <property type="entry name" value="Serine_protease_kringle"/>
</dbReference>
<dbReference type="InterPro" id="IPR018056">
    <property type="entry name" value="Kringle_CS"/>
</dbReference>
<evidence type="ECO:0000256" key="4">
    <source>
        <dbReference type="ARBA" id="ARBA00022801"/>
    </source>
</evidence>
<dbReference type="InterPro" id="IPR038178">
    <property type="entry name" value="Kringle_sf"/>
</dbReference>
<dbReference type="InterPro" id="IPR036383">
    <property type="entry name" value="TSP1_rpt_sf"/>
</dbReference>
<protein>
    <submittedName>
        <fullName evidence="11">Uncharacterized protein</fullName>
    </submittedName>
</protein>
<dbReference type="PROSITE" id="PS50070">
    <property type="entry name" value="KRINGLE_2"/>
    <property type="match status" value="3"/>
</dbReference>
<keyword evidence="5 10" id="KW-0862">Zinc</keyword>
<gene>
    <name evidence="11" type="ORF">OFUS_LOCUS4065</name>
</gene>
<evidence type="ECO:0000256" key="2">
    <source>
        <dbReference type="ARBA" id="ARBA00022670"/>
    </source>
</evidence>
<dbReference type="CDD" id="cd01099">
    <property type="entry name" value="PAN_AP_HGF"/>
    <property type="match status" value="1"/>
</dbReference>
<dbReference type="EMBL" id="CAIIXF020000002">
    <property type="protein sequence ID" value="CAH1776938.1"/>
    <property type="molecule type" value="Genomic_DNA"/>
</dbReference>
<keyword evidence="12" id="KW-1185">Reference proteome</keyword>
<dbReference type="SUPFAM" id="SSF57414">
    <property type="entry name" value="Hairpin loop containing domain-like"/>
    <property type="match status" value="1"/>
</dbReference>
<keyword evidence="7" id="KW-1015">Disulfide bond</keyword>
<evidence type="ECO:0000256" key="10">
    <source>
        <dbReference type="PROSITE-ProRule" id="PRU00276"/>
    </source>
</evidence>
<evidence type="ECO:0000313" key="11">
    <source>
        <dbReference type="EMBL" id="CAH1776938.1"/>
    </source>
</evidence>
<comment type="caution">
    <text evidence="9">Lacks conserved residue(s) required for the propagation of feature annotation.</text>
</comment>
<dbReference type="SUPFAM" id="SSF82895">
    <property type="entry name" value="TSP-1 type 1 repeat"/>
    <property type="match status" value="1"/>
</dbReference>
<feature type="binding site" evidence="10">
    <location>
        <position position="670"/>
    </location>
    <ligand>
        <name>Zn(2+)</name>
        <dbReference type="ChEBI" id="CHEBI:29105"/>
        <note>catalytic</note>
    </ligand>
</feature>
<dbReference type="Gene3D" id="3.40.390.10">
    <property type="entry name" value="Collagenase (Catalytic Domain)"/>
    <property type="match status" value="1"/>
</dbReference>
<dbReference type="PROSITE" id="PS00021">
    <property type="entry name" value="KRINGLE_1"/>
    <property type="match status" value="3"/>
</dbReference>
<dbReference type="FunFam" id="2.20.100.10:FF:000001">
    <property type="entry name" value="semaphorin-5A isoform X1"/>
    <property type="match status" value="1"/>
</dbReference>
<dbReference type="PROSITE" id="PS50948">
    <property type="entry name" value="PAN"/>
    <property type="match status" value="1"/>
</dbReference>
<sequence length="1149" mass="127614">MVLCDGDLPADNVRAIITVHDATGMNTGMSLIDAHKVRRDVDSHDSTDQFHLTIQAGFDIHVIRLKRDASVLAGSEFKSTYVTEDGEQLEHNTFDKRCVYSGKTTSVINDEQYSCHVTATVCDGKMIGLIKCGKNMKAIIPSNDNLDQNKDTADHVMYNVNDHELFQERIKRGDPTGTTQDYMKPDKNDNDTMSQTEVCIDKTFKRFPGTAMPGTPKKSVPNLTRDGCKAACLQETTFVCKACDYNMKTKECRLNTESVATASHGAPGQEWFIYYIVECKSATKCKATSKGREYVGTKSTTLKGHTCQRWDSQTPHSHTRNNPDNFPEKTLADAANYCRNPDGEPGGPWCYTTNPGERFEYCGIPFCNDDNPGLVNVTLSDCQTKGGNFYDNHCYWISSGQDAKGHVEAKSACANLGARLVSLDTANEYSSVKALIANKTVAGESRWMTSGLEVGVHEPRQWAWDLGSWYKPAHIQLTGMTNDKDQKCIIIKNGSNLEVDNCHSATSDYYYVCEAGEESLDERPANFETSMFIGGNLTAEISKVYNGNLQDMTNYIVIFVNGLGAMLHDPNLVRPISTTVTRVFFHQNTPLQWYDTDKTDCQHLGKVSSYQAAHAERSAWDVAHFLVKSVCGAVGWGWVGGLCHNKYSTSICQANAHFSGIVCLAHELGHVMGMKHDASYKERSDCFLQSPSGYMMSGGSTGFSPCGAESFKNKMRSFGPSACLYDNTYEDYELANMVEGYELPGQRFDINKQCETNLGANYSYMRDDGNKGYMIGSSLGVCENDIQCINYNNYDIRTAKGVGNLEGTYCSGTKWCRRNTRCTDWTTDADKLWENLGRPQVVQGGWSPWGLWTQCTSTCGAGVRKRVRFCDSPKPKNTRCPGSYYDAELCNTQACINSSGIVEQDIRDLGQQICRNHSTSSELTGYIEWAGLRTLDVNDCKQDILGKKYTGKVSRTVSGRQCQRWDSQIPHKHKKQSVLAAENFCRNPDNESGGPWCYTTDPNKRWEYCGIPLCTAGIGCKPGSMGKLYMGKMNITSGGKECKRWDSQSRQGVRRFQENSLAAAENFCRNPDGDKGGPWCYTHGLRWQFCNVPICGGDNLCDVNCYLKGSSGSRRSAFFPDGTLCSERNANATEISMCIEGYCKAFTLP</sequence>
<dbReference type="GO" id="GO:0004222">
    <property type="term" value="F:metalloendopeptidase activity"/>
    <property type="evidence" value="ECO:0007669"/>
    <property type="project" value="InterPro"/>
</dbReference>
<dbReference type="InterPro" id="IPR000001">
    <property type="entry name" value="Kringle"/>
</dbReference>
<dbReference type="PROSITE" id="PS50041">
    <property type="entry name" value="C_TYPE_LECTIN_2"/>
    <property type="match status" value="1"/>
</dbReference>
<proteinExistence type="predicted"/>
<name>A0A8J1XKY1_OWEFU</name>
<reference evidence="11" key="1">
    <citation type="submission" date="2022-03" db="EMBL/GenBank/DDBJ databases">
        <authorList>
            <person name="Martin C."/>
        </authorList>
    </citation>
    <scope>NUCLEOTIDE SEQUENCE</scope>
</reference>
<dbReference type="Pfam" id="PF17771">
    <property type="entry name" value="ADAMTS_CR_2"/>
    <property type="match status" value="1"/>
</dbReference>
<feature type="binding site" evidence="10">
    <location>
        <position position="676"/>
    </location>
    <ligand>
        <name>Zn(2+)</name>
        <dbReference type="ChEBI" id="CHEBI:29105"/>
        <note>catalytic</note>
    </ligand>
</feature>